<evidence type="ECO:0000256" key="7">
    <source>
        <dbReference type="ARBA" id="ARBA00023242"/>
    </source>
</evidence>
<dbReference type="AlphaFoldDB" id="A0A9P6N9J9"/>
<gene>
    <name evidence="10" type="ORF">CROQUDRAFT_101007</name>
</gene>
<dbReference type="InterPro" id="IPR005579">
    <property type="entry name" value="Cgr1-like"/>
</dbReference>
<evidence type="ECO:0000313" key="10">
    <source>
        <dbReference type="EMBL" id="KAG0139820.1"/>
    </source>
</evidence>
<proteinExistence type="inferred from homology"/>
<keyword evidence="4 8" id="KW-0690">Ribosome biogenesis</keyword>
<comment type="subcellular location">
    <subcellularLocation>
        <location evidence="2 8">Nucleus</location>
        <location evidence="2 8">Nucleolus</location>
    </subcellularLocation>
</comment>
<evidence type="ECO:0000256" key="1">
    <source>
        <dbReference type="ARBA" id="ARBA00004090"/>
    </source>
</evidence>
<evidence type="ECO:0000256" key="2">
    <source>
        <dbReference type="ARBA" id="ARBA00004604"/>
    </source>
</evidence>
<evidence type="ECO:0000256" key="9">
    <source>
        <dbReference type="SAM" id="MobiDB-lite"/>
    </source>
</evidence>
<keyword evidence="6 8" id="KW-0175">Coiled coil</keyword>
<protein>
    <recommendedName>
        <fullName evidence="8">rRNA-processing protein</fullName>
    </recommendedName>
</protein>
<dbReference type="EMBL" id="MU167518">
    <property type="protein sequence ID" value="KAG0139820.1"/>
    <property type="molecule type" value="Genomic_DNA"/>
</dbReference>
<dbReference type="Proteomes" id="UP000886653">
    <property type="component" value="Unassembled WGS sequence"/>
</dbReference>
<evidence type="ECO:0000256" key="4">
    <source>
        <dbReference type="ARBA" id="ARBA00022517"/>
    </source>
</evidence>
<keyword evidence="11" id="KW-1185">Reference proteome</keyword>
<dbReference type="OrthoDB" id="277961at2759"/>
<evidence type="ECO:0000256" key="6">
    <source>
        <dbReference type="ARBA" id="ARBA00023054"/>
    </source>
</evidence>
<keyword evidence="5 8" id="KW-0698">rRNA processing</keyword>
<comment type="function">
    <text evidence="1 8">Involved in nucleolar integrity and required for processing of the pre-rRNA for the 60S ribosome subunit.</text>
</comment>
<organism evidence="10 11">
    <name type="scientific">Cronartium quercuum f. sp. fusiforme G11</name>
    <dbReference type="NCBI Taxonomy" id="708437"/>
    <lineage>
        <taxon>Eukaryota</taxon>
        <taxon>Fungi</taxon>
        <taxon>Dikarya</taxon>
        <taxon>Basidiomycota</taxon>
        <taxon>Pucciniomycotina</taxon>
        <taxon>Pucciniomycetes</taxon>
        <taxon>Pucciniales</taxon>
        <taxon>Coleosporiaceae</taxon>
        <taxon>Cronartium</taxon>
    </lineage>
</organism>
<sequence length="100" mass="11388">MSSDTRPVTSTVELPNKSSKQSISWAKRQVERQKLNSAKALERQIKSELEAEAERRREAIKARRAKAAEKERLEKLSAKLSQKKLARMKKRLGRSKAISG</sequence>
<evidence type="ECO:0000256" key="8">
    <source>
        <dbReference type="RuleBase" id="RU363084"/>
    </source>
</evidence>
<feature type="compositionally biased region" description="Polar residues" evidence="9">
    <location>
        <begin position="1"/>
        <end position="24"/>
    </location>
</feature>
<dbReference type="GO" id="GO:0005730">
    <property type="term" value="C:nucleolus"/>
    <property type="evidence" value="ECO:0007669"/>
    <property type="project" value="UniProtKB-SubCell"/>
</dbReference>
<feature type="coiled-coil region" evidence="8">
    <location>
        <begin position="50"/>
        <end position="86"/>
    </location>
</feature>
<accession>A0A9P6N9J9</accession>
<keyword evidence="7 8" id="KW-0539">Nucleus</keyword>
<dbReference type="Pfam" id="PF03879">
    <property type="entry name" value="Cgr1"/>
    <property type="match status" value="1"/>
</dbReference>
<dbReference type="GO" id="GO:0006364">
    <property type="term" value="P:rRNA processing"/>
    <property type="evidence" value="ECO:0007669"/>
    <property type="project" value="UniProtKB-UniRule"/>
</dbReference>
<feature type="region of interest" description="Disordered" evidence="9">
    <location>
        <begin position="1"/>
        <end position="25"/>
    </location>
</feature>
<evidence type="ECO:0000313" key="11">
    <source>
        <dbReference type="Proteomes" id="UP000886653"/>
    </source>
</evidence>
<name>A0A9P6N9J9_9BASI</name>
<evidence type="ECO:0000256" key="5">
    <source>
        <dbReference type="ARBA" id="ARBA00022552"/>
    </source>
</evidence>
<evidence type="ECO:0000256" key="3">
    <source>
        <dbReference type="ARBA" id="ARBA00007869"/>
    </source>
</evidence>
<reference evidence="10" key="1">
    <citation type="submission" date="2013-11" db="EMBL/GenBank/DDBJ databases">
        <title>Genome sequence of the fusiform rust pathogen reveals effectors for host alternation and coevolution with pine.</title>
        <authorList>
            <consortium name="DOE Joint Genome Institute"/>
            <person name="Smith K."/>
            <person name="Pendleton A."/>
            <person name="Kubisiak T."/>
            <person name="Anderson C."/>
            <person name="Salamov A."/>
            <person name="Aerts A."/>
            <person name="Riley R."/>
            <person name="Clum A."/>
            <person name="Lindquist E."/>
            <person name="Ence D."/>
            <person name="Campbell M."/>
            <person name="Kronenberg Z."/>
            <person name="Feau N."/>
            <person name="Dhillon B."/>
            <person name="Hamelin R."/>
            <person name="Burleigh J."/>
            <person name="Smith J."/>
            <person name="Yandell M."/>
            <person name="Nelson C."/>
            <person name="Grigoriev I."/>
            <person name="Davis J."/>
        </authorList>
    </citation>
    <scope>NUCLEOTIDE SEQUENCE</scope>
    <source>
        <strain evidence="10">G11</strain>
    </source>
</reference>
<comment type="similarity">
    <text evidence="3 8">Belongs to the CGR1 family.</text>
</comment>
<comment type="caution">
    <text evidence="10">The sequence shown here is derived from an EMBL/GenBank/DDBJ whole genome shotgun (WGS) entry which is preliminary data.</text>
</comment>